<dbReference type="InterPro" id="IPR003439">
    <property type="entry name" value="ABC_transporter-like_ATP-bd"/>
</dbReference>
<gene>
    <name evidence="5" type="ORF">KGMB03357_04550</name>
</gene>
<feature type="domain" description="ABC transporter" evidence="4">
    <location>
        <begin position="2"/>
        <end position="230"/>
    </location>
</feature>
<keyword evidence="2" id="KW-0547">Nucleotide-binding</keyword>
<dbReference type="InterPro" id="IPR003593">
    <property type="entry name" value="AAA+_ATPase"/>
</dbReference>
<dbReference type="EMBL" id="BHVZ01000001">
    <property type="protein sequence ID" value="GCB28794.1"/>
    <property type="molecule type" value="Genomic_DNA"/>
</dbReference>
<proteinExistence type="predicted"/>
<comment type="caution">
    <text evidence="5">The sequence shown here is derived from an EMBL/GenBank/DDBJ whole genome shotgun (WGS) entry which is preliminary data.</text>
</comment>
<dbReference type="SUPFAM" id="SSF52540">
    <property type="entry name" value="P-loop containing nucleoside triphosphate hydrolases"/>
    <property type="match status" value="1"/>
</dbReference>
<dbReference type="Pfam" id="PF00005">
    <property type="entry name" value="ABC_tran"/>
    <property type="match status" value="1"/>
</dbReference>
<dbReference type="GO" id="GO:0005524">
    <property type="term" value="F:ATP binding"/>
    <property type="evidence" value="ECO:0007669"/>
    <property type="project" value="UniProtKB-KW"/>
</dbReference>
<keyword evidence="6" id="KW-1185">Reference proteome</keyword>
<dbReference type="PANTHER" id="PTHR42939">
    <property type="entry name" value="ABC TRANSPORTER ATP-BINDING PROTEIN ALBC-RELATED"/>
    <property type="match status" value="1"/>
</dbReference>
<dbReference type="Proteomes" id="UP000287361">
    <property type="component" value="Unassembled WGS sequence"/>
</dbReference>
<keyword evidence="3 5" id="KW-0067">ATP-binding</keyword>
<dbReference type="InterPro" id="IPR017871">
    <property type="entry name" value="ABC_transporter-like_CS"/>
</dbReference>
<dbReference type="PROSITE" id="PS00211">
    <property type="entry name" value="ABC_TRANSPORTER_1"/>
    <property type="match status" value="1"/>
</dbReference>
<evidence type="ECO:0000313" key="6">
    <source>
        <dbReference type="Proteomes" id="UP000287361"/>
    </source>
</evidence>
<evidence type="ECO:0000313" key="5">
    <source>
        <dbReference type="EMBL" id="GCB28794.1"/>
    </source>
</evidence>
<dbReference type="OrthoDB" id="9804819at2"/>
<evidence type="ECO:0000256" key="2">
    <source>
        <dbReference type="ARBA" id="ARBA00022741"/>
    </source>
</evidence>
<protein>
    <submittedName>
        <fullName evidence="5">Multidrug ABC transporter ATP-binding protein</fullName>
    </submittedName>
</protein>
<accession>A0A401LBE1</accession>
<organism evidence="5 6">
    <name type="scientific">Anaerotignum faecicola</name>
    <dbReference type="NCBI Taxonomy" id="2358141"/>
    <lineage>
        <taxon>Bacteria</taxon>
        <taxon>Bacillati</taxon>
        <taxon>Bacillota</taxon>
        <taxon>Clostridia</taxon>
        <taxon>Lachnospirales</taxon>
        <taxon>Anaerotignaceae</taxon>
        <taxon>Anaerotignum</taxon>
    </lineage>
</organism>
<keyword evidence="1" id="KW-0813">Transport</keyword>
<dbReference type="CDD" id="cd03230">
    <property type="entry name" value="ABC_DR_subfamily_A"/>
    <property type="match status" value="1"/>
</dbReference>
<sequence>MIEVKHIWFSYEQWGEFVLKDISFSVEKGEIVGVLGANGVGKTTLLKVLAGLLPPRPREKEPERGVWLNGKPIRECNAEIAFISEAGTYLKDLTPREYGAFLADFYPSFDMAYYEKLLHFFGLEEKPIKKMSKGQKAKAEVAAGMAKKAHILIMDEPFIGKDMFTRQDFMQALAGSLTGEETIFITTHEIDEIENFIDRALILKNGEIAADVRTDALRQENKSLQSLMKEVTGYKEGNLEELLS</sequence>
<dbReference type="PANTHER" id="PTHR42939:SF1">
    <property type="entry name" value="ABC TRANSPORTER ATP-BINDING PROTEIN ALBC-RELATED"/>
    <property type="match status" value="1"/>
</dbReference>
<reference evidence="5 6" key="1">
    <citation type="submission" date="2018-10" db="EMBL/GenBank/DDBJ databases">
        <title>Draft Genome Sequence of Anaerotignum sp. KCTC 15736.</title>
        <authorList>
            <person name="Choi S.H."/>
            <person name="Kim J.S."/>
            <person name="Kang S.W."/>
            <person name="Lee J.S."/>
            <person name="Park S.H."/>
        </authorList>
    </citation>
    <scope>NUCLEOTIDE SEQUENCE [LARGE SCALE GENOMIC DNA]</scope>
    <source>
        <strain evidence="5 6">KCTC 15736</strain>
    </source>
</reference>
<dbReference type="Gene3D" id="3.40.50.300">
    <property type="entry name" value="P-loop containing nucleotide triphosphate hydrolases"/>
    <property type="match status" value="1"/>
</dbReference>
<name>A0A401LBE1_9FIRM</name>
<evidence type="ECO:0000256" key="1">
    <source>
        <dbReference type="ARBA" id="ARBA00022448"/>
    </source>
</evidence>
<dbReference type="PROSITE" id="PS50893">
    <property type="entry name" value="ABC_TRANSPORTER_2"/>
    <property type="match status" value="1"/>
</dbReference>
<dbReference type="SMART" id="SM00382">
    <property type="entry name" value="AAA"/>
    <property type="match status" value="1"/>
</dbReference>
<evidence type="ECO:0000259" key="4">
    <source>
        <dbReference type="PROSITE" id="PS50893"/>
    </source>
</evidence>
<dbReference type="GO" id="GO:0016887">
    <property type="term" value="F:ATP hydrolysis activity"/>
    <property type="evidence" value="ECO:0007669"/>
    <property type="project" value="InterPro"/>
</dbReference>
<dbReference type="InterPro" id="IPR051782">
    <property type="entry name" value="ABC_Transporter_VariousFunc"/>
</dbReference>
<dbReference type="AlphaFoldDB" id="A0A401LBE1"/>
<evidence type="ECO:0000256" key="3">
    <source>
        <dbReference type="ARBA" id="ARBA00022840"/>
    </source>
</evidence>
<dbReference type="InterPro" id="IPR027417">
    <property type="entry name" value="P-loop_NTPase"/>
</dbReference>